<reference evidence="1" key="1">
    <citation type="submission" date="2023-04" db="EMBL/GenBank/DDBJ databases">
        <title>Draft Genome sequencing of Naganishia species isolated from polar environments using Oxford Nanopore Technology.</title>
        <authorList>
            <person name="Leo P."/>
            <person name="Venkateswaran K."/>
        </authorList>
    </citation>
    <scope>NUCLEOTIDE SEQUENCE</scope>
    <source>
        <strain evidence="1">MNA-CCFEE 5261</strain>
    </source>
</reference>
<dbReference type="EMBL" id="JASBWR010000022">
    <property type="protein sequence ID" value="KAJ9108101.1"/>
    <property type="molecule type" value="Genomic_DNA"/>
</dbReference>
<proteinExistence type="predicted"/>
<sequence>MSTTTAAAMDIDKGLDEIITSRKTASKNARRGGAAAGGRRGGAAAGGARARYAGNVPAARGAQQQAVAPLSQATRDSFKIIISNLPTDVDEAAVRELFHKTCGPVKSCSLAYDSKGKSKGVADVVFQRRGDAQKAFDQLVIDFSTAPLASRLAPAVPAAAPAARTRAAAGAVRGAAGRGGKGGKRGGKRGTERPAKTQEELDKEMTDYVNASTTAV</sequence>
<gene>
    <name evidence="1" type="ORF">QFC19_002566</name>
</gene>
<comment type="caution">
    <text evidence="1">The sequence shown here is derived from an EMBL/GenBank/DDBJ whole genome shotgun (WGS) entry which is preliminary data.</text>
</comment>
<name>A0ACC2WB60_9TREE</name>
<evidence type="ECO:0000313" key="1">
    <source>
        <dbReference type="EMBL" id="KAJ9108101.1"/>
    </source>
</evidence>
<evidence type="ECO:0000313" key="2">
    <source>
        <dbReference type="Proteomes" id="UP001241377"/>
    </source>
</evidence>
<keyword evidence="2" id="KW-1185">Reference proteome</keyword>
<protein>
    <submittedName>
        <fullName evidence="1">Uncharacterized protein</fullName>
    </submittedName>
</protein>
<dbReference type="Proteomes" id="UP001241377">
    <property type="component" value="Unassembled WGS sequence"/>
</dbReference>
<accession>A0ACC2WB60</accession>
<organism evidence="1 2">
    <name type="scientific">Naganishia cerealis</name>
    <dbReference type="NCBI Taxonomy" id="610337"/>
    <lineage>
        <taxon>Eukaryota</taxon>
        <taxon>Fungi</taxon>
        <taxon>Dikarya</taxon>
        <taxon>Basidiomycota</taxon>
        <taxon>Agaricomycotina</taxon>
        <taxon>Tremellomycetes</taxon>
        <taxon>Filobasidiales</taxon>
        <taxon>Filobasidiaceae</taxon>
        <taxon>Naganishia</taxon>
    </lineage>
</organism>